<gene>
    <name evidence="2" type="ORF">ILEXP_LOCUS28259</name>
</gene>
<evidence type="ECO:0000313" key="3">
    <source>
        <dbReference type="Proteomes" id="UP001642360"/>
    </source>
</evidence>
<name>A0ABC8SQS8_9AQUA</name>
<keyword evidence="3" id="KW-1185">Reference proteome</keyword>
<evidence type="ECO:0000313" key="2">
    <source>
        <dbReference type="EMBL" id="CAK9159561.1"/>
    </source>
</evidence>
<feature type="compositionally biased region" description="Basic residues" evidence="1">
    <location>
        <begin position="103"/>
        <end position="117"/>
    </location>
</feature>
<sequence>MVTRVRSRLKSPVDIKLPSVELGFHLLQSNWCQNMTSGSSRSGGRKSTVGGRDVSKVKVNVETVRPPCPARRQIIVPRPREVVNVTKVVNVTNVVNNIVVVRPKPKPKAKTKPKPKPKTNSTRVVKPKPKPTRVVEPKTTRPTAATSSSHGGGNICWYEYANIYQEDGMNIPGGSSSGGGGGGGEHWCYNAFEERVWMF</sequence>
<proteinExistence type="predicted"/>
<evidence type="ECO:0000256" key="1">
    <source>
        <dbReference type="SAM" id="MobiDB-lite"/>
    </source>
</evidence>
<dbReference type="Proteomes" id="UP001642360">
    <property type="component" value="Unassembled WGS sequence"/>
</dbReference>
<reference evidence="2 3" key="1">
    <citation type="submission" date="2024-02" db="EMBL/GenBank/DDBJ databases">
        <authorList>
            <person name="Vignale AGUSTIN F."/>
            <person name="Sosa J E."/>
            <person name="Modenutti C."/>
        </authorList>
    </citation>
    <scope>NUCLEOTIDE SEQUENCE [LARGE SCALE GENOMIC DNA]</scope>
</reference>
<accession>A0ABC8SQS8</accession>
<protein>
    <submittedName>
        <fullName evidence="2">Uncharacterized protein</fullName>
    </submittedName>
</protein>
<dbReference type="AlphaFoldDB" id="A0ABC8SQS8"/>
<dbReference type="EMBL" id="CAUOFW020003380">
    <property type="protein sequence ID" value="CAK9159561.1"/>
    <property type="molecule type" value="Genomic_DNA"/>
</dbReference>
<organism evidence="2 3">
    <name type="scientific">Ilex paraguariensis</name>
    <name type="common">yerba mate</name>
    <dbReference type="NCBI Taxonomy" id="185542"/>
    <lineage>
        <taxon>Eukaryota</taxon>
        <taxon>Viridiplantae</taxon>
        <taxon>Streptophyta</taxon>
        <taxon>Embryophyta</taxon>
        <taxon>Tracheophyta</taxon>
        <taxon>Spermatophyta</taxon>
        <taxon>Magnoliopsida</taxon>
        <taxon>eudicotyledons</taxon>
        <taxon>Gunneridae</taxon>
        <taxon>Pentapetalae</taxon>
        <taxon>asterids</taxon>
        <taxon>campanulids</taxon>
        <taxon>Aquifoliales</taxon>
        <taxon>Aquifoliaceae</taxon>
        <taxon>Ilex</taxon>
    </lineage>
</organism>
<comment type="caution">
    <text evidence="2">The sequence shown here is derived from an EMBL/GenBank/DDBJ whole genome shotgun (WGS) entry which is preliminary data.</text>
</comment>
<feature type="region of interest" description="Disordered" evidence="1">
    <location>
        <begin position="102"/>
        <end position="150"/>
    </location>
</feature>